<proteinExistence type="predicted"/>
<name>A0ABS0SD56_9HYPH</name>
<accession>A0ABS0SD56</accession>
<dbReference type="Proteomes" id="UP000601789">
    <property type="component" value="Unassembled WGS sequence"/>
</dbReference>
<evidence type="ECO:0000313" key="2">
    <source>
        <dbReference type="Proteomes" id="UP000601789"/>
    </source>
</evidence>
<evidence type="ECO:0000313" key="1">
    <source>
        <dbReference type="EMBL" id="MBI1620363.1"/>
    </source>
</evidence>
<comment type="caution">
    <text evidence="1">The sequence shown here is derived from an EMBL/GenBank/DDBJ whole genome shotgun (WGS) entry which is preliminary data.</text>
</comment>
<sequence>MVFGGFGLGRLGFTHPMRTEAPESETVSLLPDQQQWMSDWEKRRAAEAARARPAAAPRAQTFDNAGYLAANPDVADPSSWGGAFPANPVGAYHYGAHGAGEGRQGTNFDEAKYLQLNPDVAAAVSGGQFSSGLDHFAKHGFGENRAVNVTPGSAGYTPNFSALNAEWDKMTPMFENQTRQQQAYDWMQGGNQENGLMSEDYANAGFNTITGMSNPYAGPGQIEGVDMDWAQGVYDPQTQRGTGTYTPTHQRTNFGW</sequence>
<organism evidence="1 2">
    <name type="scientific">Aquamicrobium zhengzhouense</name>
    <dbReference type="NCBI Taxonomy" id="2781738"/>
    <lineage>
        <taxon>Bacteria</taxon>
        <taxon>Pseudomonadati</taxon>
        <taxon>Pseudomonadota</taxon>
        <taxon>Alphaproteobacteria</taxon>
        <taxon>Hyphomicrobiales</taxon>
        <taxon>Phyllobacteriaceae</taxon>
        <taxon>Aquamicrobium</taxon>
    </lineage>
</organism>
<gene>
    <name evidence="1" type="ORF">IOD40_06755</name>
</gene>
<protein>
    <submittedName>
        <fullName evidence="1">Uncharacterized protein</fullName>
    </submittedName>
</protein>
<reference evidence="1 2" key="1">
    <citation type="submission" date="2020-10" db="EMBL/GenBank/DDBJ databases">
        <title>Aquamicrobium zhengzhouensis sp. nov., a exopolysaccharide producing bacterium isolated from farmland soil.</title>
        <authorList>
            <person name="Wang X."/>
        </authorList>
    </citation>
    <scope>NUCLEOTIDE SEQUENCE [LARGE SCALE GENOMIC DNA]</scope>
    <source>
        <strain evidence="2">cd-1</strain>
    </source>
</reference>
<dbReference type="RefSeq" id="WP_198475650.1">
    <property type="nucleotide sequence ID" value="NZ_JADGMQ010000003.1"/>
</dbReference>
<keyword evidence="2" id="KW-1185">Reference proteome</keyword>
<dbReference type="EMBL" id="JADGMQ010000003">
    <property type="protein sequence ID" value="MBI1620363.1"/>
    <property type="molecule type" value="Genomic_DNA"/>
</dbReference>